<dbReference type="GO" id="GO:0006508">
    <property type="term" value="P:proteolysis"/>
    <property type="evidence" value="ECO:0007669"/>
    <property type="project" value="InterPro"/>
</dbReference>
<evidence type="ECO:0000313" key="3">
    <source>
        <dbReference type="Proteomes" id="UP000235406"/>
    </source>
</evidence>
<gene>
    <name evidence="2" type="ORF">BCT49_20960</name>
</gene>
<dbReference type="InterPro" id="IPR000209">
    <property type="entry name" value="Peptidase_S8/S53_dom"/>
</dbReference>
<dbReference type="Gene3D" id="3.40.50.200">
    <property type="entry name" value="Peptidase S8/S53 domain"/>
    <property type="match status" value="1"/>
</dbReference>
<proteinExistence type="predicted"/>
<evidence type="ECO:0000313" key="2">
    <source>
        <dbReference type="EMBL" id="PMM77456.1"/>
    </source>
</evidence>
<reference evidence="3" key="1">
    <citation type="submission" date="2016-07" db="EMBL/GenBank/DDBJ databases">
        <title>Nontailed viruses are major unrecognized killers of bacteria in the ocean.</title>
        <authorList>
            <person name="Kauffman K."/>
            <person name="Hussain F."/>
            <person name="Yang J."/>
            <person name="Arevalo P."/>
            <person name="Brown J."/>
            <person name="Cutler M."/>
            <person name="Kelly L."/>
            <person name="Polz M.F."/>
        </authorList>
    </citation>
    <scope>NUCLEOTIDE SEQUENCE [LARGE SCALE GENOMIC DNA]</scope>
    <source>
        <strain evidence="3">10N.261.46.F8</strain>
    </source>
</reference>
<protein>
    <recommendedName>
        <fullName evidence="1">Peptidase S8/S53 domain-containing protein</fullName>
    </recommendedName>
</protein>
<dbReference type="InterPro" id="IPR036852">
    <property type="entry name" value="Peptidase_S8/S53_dom_sf"/>
</dbReference>
<evidence type="ECO:0000259" key="1">
    <source>
        <dbReference type="Pfam" id="PF00082"/>
    </source>
</evidence>
<comment type="caution">
    <text evidence="2">The sequence shown here is derived from an EMBL/GenBank/DDBJ whole genome shotgun (WGS) entry which is preliminary data.</text>
</comment>
<dbReference type="GO" id="GO:0004252">
    <property type="term" value="F:serine-type endopeptidase activity"/>
    <property type="evidence" value="ECO:0007669"/>
    <property type="project" value="InterPro"/>
</dbReference>
<organism evidence="2 3">
    <name type="scientific">Vibrio lentus</name>
    <dbReference type="NCBI Taxonomy" id="136468"/>
    <lineage>
        <taxon>Bacteria</taxon>
        <taxon>Pseudomonadati</taxon>
        <taxon>Pseudomonadota</taxon>
        <taxon>Gammaproteobacteria</taxon>
        <taxon>Vibrionales</taxon>
        <taxon>Vibrionaceae</taxon>
        <taxon>Vibrio</taxon>
    </lineage>
</organism>
<accession>A0A2N7KLW6</accession>
<dbReference type="CDD" id="cd04847">
    <property type="entry name" value="Peptidases_S8_Subtilisin_like_2"/>
    <property type="match status" value="1"/>
</dbReference>
<sequence length="476" mass="51592">MGSGVNLPTAPPYAADVKVAILDGGLPEYSVVQPWVKDYRLSNNSATDLNGGPDHGLGVTSAFLFGPLDPGEPVPRPFSYVDHYRVLDNDIHGEEPLELYRTLGHIEEVLLSHQYEFLNLSLGPDLPIDDDEIHPWTSLLDTYLADGRTFLTIAAGNNGENDSSLGLDRIQVPSDCVNAISVGAASTQCPNWQKTIYSASGPGRAPGRVKPDLVAFGGSPKEYFHVLSSEVTPSVIPQCGTSFSAPYLLRKAVGIRALMGHDITPLAIKALLINNANSNGHSKAHVGWGKVPKSIDSLIESSDGEAKIIYQGELSPGKYLKVPVPIPEAGVDGKVTISATCCYSTPVDPQDTSMYTRAGVEISWSVNDKKEPFFKQKKIATEAELRADAAKWESVLHAEKTKIGSKMSEPTFEIHYMAREGGAPVSSSRAEVIRYAFVVTLKAPKHKKIFNDILDTYANILTEIEPRITTEIPVEV</sequence>
<feature type="domain" description="Peptidase S8/S53" evidence="1">
    <location>
        <begin position="16"/>
        <end position="289"/>
    </location>
</feature>
<dbReference type="AlphaFoldDB" id="A0A2N7KLW6"/>
<dbReference type="InterPro" id="IPR034074">
    <property type="entry name" value="Y4bN_pept_dom"/>
</dbReference>
<dbReference type="SUPFAM" id="SSF52743">
    <property type="entry name" value="Subtilisin-like"/>
    <property type="match status" value="1"/>
</dbReference>
<name>A0A2N7KLW6_9VIBR</name>
<dbReference type="Pfam" id="PF00082">
    <property type="entry name" value="Peptidase_S8"/>
    <property type="match status" value="1"/>
</dbReference>
<dbReference type="EMBL" id="MCZK01000008">
    <property type="protein sequence ID" value="PMM77456.1"/>
    <property type="molecule type" value="Genomic_DNA"/>
</dbReference>
<dbReference type="Proteomes" id="UP000235406">
    <property type="component" value="Unassembled WGS sequence"/>
</dbReference>